<organism evidence="4 5">
    <name type="scientific">Carpinus fangiana</name>
    <dbReference type="NCBI Taxonomy" id="176857"/>
    <lineage>
        <taxon>Eukaryota</taxon>
        <taxon>Viridiplantae</taxon>
        <taxon>Streptophyta</taxon>
        <taxon>Embryophyta</taxon>
        <taxon>Tracheophyta</taxon>
        <taxon>Spermatophyta</taxon>
        <taxon>Magnoliopsida</taxon>
        <taxon>eudicotyledons</taxon>
        <taxon>Gunneridae</taxon>
        <taxon>Pentapetalae</taxon>
        <taxon>rosids</taxon>
        <taxon>fabids</taxon>
        <taxon>Fagales</taxon>
        <taxon>Betulaceae</taxon>
        <taxon>Carpinus</taxon>
    </lineage>
</organism>
<evidence type="ECO:0000259" key="3">
    <source>
        <dbReference type="Pfam" id="PF03107"/>
    </source>
</evidence>
<protein>
    <recommendedName>
        <fullName evidence="3">DC1 domain-containing protein</fullName>
    </recommendedName>
</protein>
<accession>A0A5N6QF14</accession>
<gene>
    <name evidence="4" type="ORF">FH972_001461</name>
</gene>
<reference evidence="4 5" key="1">
    <citation type="submission" date="2019-06" db="EMBL/GenBank/DDBJ databases">
        <title>A chromosomal-level reference genome of Carpinus fangiana (Coryloideae, Betulaceae).</title>
        <authorList>
            <person name="Yang X."/>
            <person name="Wang Z."/>
            <person name="Zhang L."/>
            <person name="Hao G."/>
            <person name="Liu J."/>
            <person name="Yang Y."/>
        </authorList>
    </citation>
    <scope>NUCLEOTIDE SEQUENCE [LARGE SCALE GENOMIC DNA]</scope>
    <source>
        <strain evidence="4">Cfa_2016G</strain>
        <tissue evidence="4">Leaf</tissue>
    </source>
</reference>
<keyword evidence="2" id="KW-0812">Transmembrane</keyword>
<dbReference type="OrthoDB" id="1841377at2759"/>
<keyword evidence="5" id="KW-1185">Reference proteome</keyword>
<proteinExistence type="predicted"/>
<evidence type="ECO:0000256" key="1">
    <source>
        <dbReference type="ARBA" id="ARBA00022737"/>
    </source>
</evidence>
<dbReference type="Pfam" id="PF03107">
    <property type="entry name" value="C1_2"/>
    <property type="match status" value="1"/>
</dbReference>
<keyword evidence="1" id="KW-0677">Repeat</keyword>
<keyword evidence="2" id="KW-0472">Membrane</keyword>
<evidence type="ECO:0000256" key="2">
    <source>
        <dbReference type="SAM" id="Phobius"/>
    </source>
</evidence>
<evidence type="ECO:0000313" key="5">
    <source>
        <dbReference type="Proteomes" id="UP000327013"/>
    </source>
</evidence>
<keyword evidence="2" id="KW-1133">Transmembrane helix</keyword>
<name>A0A5N6QF14_9ROSI</name>
<dbReference type="Proteomes" id="UP000327013">
    <property type="component" value="Chromosome 1"/>
</dbReference>
<feature type="transmembrane region" description="Helical" evidence="2">
    <location>
        <begin position="236"/>
        <end position="263"/>
    </location>
</feature>
<sequence length="277" mass="31195">MANCCFGICCTPTVLDDAHEHPLELKTDNTTLYRCAGCKEIGFGSFYQCGRRSCIKFKLHEECGNLSSGDSTTHSLFFKNVEFIFQKQPPKTVGSCVACGMSVQGFRYHYCPRKKNAFGEFFVPTKELVLHPCCFRLPRNRTTQGLSTNKGVITNLELKEKAPSECLICLKKKISRKIKGWAYVSTCGNEYCYHVKCVKELLDKKFDQQSDHGTNTTTSSLLLEVTQKAVKVGKDITVVLILIIQALYGDPISAMVTLVMYFFNKQNLFGQKRLTRG</sequence>
<dbReference type="EMBL" id="CM017321">
    <property type="protein sequence ID" value="KAE7996770.1"/>
    <property type="molecule type" value="Genomic_DNA"/>
</dbReference>
<dbReference type="InterPro" id="IPR004146">
    <property type="entry name" value="DC1"/>
</dbReference>
<dbReference type="PANTHER" id="PTHR46477">
    <property type="entry name" value="CYSTEINE/HISTIDINE-RICH C1 DOMAIN FAMILY PROTEIN"/>
    <property type="match status" value="1"/>
</dbReference>
<evidence type="ECO:0000313" key="4">
    <source>
        <dbReference type="EMBL" id="KAE7996770.1"/>
    </source>
</evidence>
<dbReference type="PANTHER" id="PTHR46477:SF15">
    <property type="entry name" value="CYSTEINE_HISTIDINE-RICH C1 DOMAIN PROTEIN"/>
    <property type="match status" value="1"/>
</dbReference>
<dbReference type="AlphaFoldDB" id="A0A5N6QF14"/>
<feature type="domain" description="DC1" evidence="3">
    <location>
        <begin position="19"/>
        <end position="63"/>
    </location>
</feature>